<keyword evidence="9 13" id="KW-1133">Transmembrane helix</keyword>
<accession>A0A834YCH7</accession>
<feature type="chain" id="PRO_5033066870" description="Protein kinase domain-containing protein" evidence="14">
    <location>
        <begin position="21"/>
        <end position="819"/>
    </location>
</feature>
<dbReference type="InterPro" id="IPR024788">
    <property type="entry name" value="Malectin-like_Carb-bd_dom"/>
</dbReference>
<evidence type="ECO:0000313" key="16">
    <source>
        <dbReference type="EMBL" id="KAF8378554.1"/>
    </source>
</evidence>
<evidence type="ECO:0000256" key="1">
    <source>
        <dbReference type="ARBA" id="ARBA00004479"/>
    </source>
</evidence>
<dbReference type="InterPro" id="IPR045272">
    <property type="entry name" value="ANXUR1/2-like"/>
</dbReference>
<keyword evidence="10 13" id="KW-0472">Membrane</keyword>
<dbReference type="FunFam" id="2.60.120.430:FF:000003">
    <property type="entry name" value="FERONIA receptor-like kinase"/>
    <property type="match status" value="1"/>
</dbReference>
<sequence>MDSMITFLYLSFFFFHLVLSVSHESPYVPDNMIFLDCGSSSSTTYADDGRKWTGDIGSTYAGSELDNKSSTSKALKKIPSVPQVPYMTARIFHSQFTYTFRLSPGLKFVRLHFYPASYPGLDHSKALFSVASTTDTLLSSFNAYRTAEAMKVDCFTKEFSIAVLGNEPILKVTFIPSPIISGSYAFVNGIEVVSMPQYLYSGGGVIPIPLVGQEFPILIENGIFETVYRLNVGGNDISPKDDTGMFRAWSNDSKYVFKAELTSTADSNVKIKFPSTFPSYSAPVSVYSTARFMGNDRSLNQNNNLTWILPVDSGSYYLVRLHFCEIELAVKQINERVFMIFINNQTTEDQADVIAWSGGNGVPVYRDYAVFATKGSEVRQDLWITLHSNNESRSIYSSAILNGLEIIKLTNTDIIFSSHNSGVGPKIMNMIIVIIGAAIGGVIPVAYMFKFFWPHRSSGEWTLPVVSKKTSISRLPSGFCQHLPFAEIKATTNSFDGDMLIGIGGFGKVYKGYIQSRATTVAIKRGNPVSRQGVHEFQTEIELLSKLRHLHLVSLIGYCEEDGEMILVYDYMAHGTLRDHLYKTQKPPLSWKQRLTICIGAARGIHYLHTGANQPIIHRDVKTTNILLDEKWVAKVSDFGLSKVGPNTVSHTHVSTLVKGTFGYLDPEYYRRRKLTEKSDVYSFGVVLFEVLCARPAVNPVEEEDEEEETSLAEWALRCLDKGILDQIIDPYLKGKIAPNSLTTFAEIAKKCLADRGIERPTMGDVLWNLELALQLQESAYEKESIIHGMMVNEVTVMTNHSDMTPGVEFSDLMLPTGR</sequence>
<dbReference type="Pfam" id="PF07714">
    <property type="entry name" value="PK_Tyr_Ser-Thr"/>
    <property type="match status" value="1"/>
</dbReference>
<evidence type="ECO:0000256" key="5">
    <source>
        <dbReference type="ARBA" id="ARBA00022729"/>
    </source>
</evidence>
<dbReference type="PROSITE" id="PS00108">
    <property type="entry name" value="PROTEIN_KINASE_ST"/>
    <property type="match status" value="1"/>
</dbReference>
<dbReference type="GO" id="GO:0004714">
    <property type="term" value="F:transmembrane receptor protein tyrosine kinase activity"/>
    <property type="evidence" value="ECO:0007669"/>
    <property type="project" value="InterPro"/>
</dbReference>
<evidence type="ECO:0000256" key="7">
    <source>
        <dbReference type="ARBA" id="ARBA00022777"/>
    </source>
</evidence>
<gene>
    <name evidence="16" type="ORF">HHK36_029898</name>
</gene>
<keyword evidence="17" id="KW-1185">Reference proteome</keyword>
<keyword evidence="2" id="KW-0723">Serine/threonine-protein kinase</keyword>
<dbReference type="GO" id="GO:0005524">
    <property type="term" value="F:ATP binding"/>
    <property type="evidence" value="ECO:0007669"/>
    <property type="project" value="UniProtKB-UniRule"/>
</dbReference>
<dbReference type="Proteomes" id="UP000655225">
    <property type="component" value="Unassembled WGS sequence"/>
</dbReference>
<name>A0A834YCH7_TETSI</name>
<dbReference type="InterPro" id="IPR011009">
    <property type="entry name" value="Kinase-like_dom_sf"/>
</dbReference>
<dbReference type="OMA" id="DISILDC"/>
<dbReference type="AlphaFoldDB" id="A0A834YCH7"/>
<keyword evidence="5 14" id="KW-0732">Signal</keyword>
<evidence type="ECO:0000259" key="15">
    <source>
        <dbReference type="PROSITE" id="PS50011"/>
    </source>
</evidence>
<dbReference type="InterPro" id="IPR001245">
    <property type="entry name" value="Ser-Thr/Tyr_kinase_cat_dom"/>
</dbReference>
<evidence type="ECO:0000256" key="13">
    <source>
        <dbReference type="SAM" id="Phobius"/>
    </source>
</evidence>
<dbReference type="FunFam" id="2.60.120.430:FF:000007">
    <property type="entry name" value="FERONIA receptor-like kinase"/>
    <property type="match status" value="1"/>
</dbReference>
<dbReference type="PANTHER" id="PTHR34590">
    <property type="entry name" value="OS03G0124300 PROTEIN-RELATED"/>
    <property type="match status" value="1"/>
</dbReference>
<evidence type="ECO:0000256" key="8">
    <source>
        <dbReference type="ARBA" id="ARBA00022840"/>
    </source>
</evidence>
<comment type="subcellular location">
    <subcellularLocation>
        <location evidence="1">Membrane</location>
        <topology evidence="1">Single-pass type I membrane protein</topology>
    </subcellularLocation>
</comment>
<evidence type="ECO:0000256" key="14">
    <source>
        <dbReference type="SAM" id="SignalP"/>
    </source>
</evidence>
<proteinExistence type="predicted"/>
<evidence type="ECO:0000256" key="2">
    <source>
        <dbReference type="ARBA" id="ARBA00022527"/>
    </source>
</evidence>
<dbReference type="Gene3D" id="1.10.510.10">
    <property type="entry name" value="Transferase(Phosphotransferase) domain 1"/>
    <property type="match status" value="1"/>
</dbReference>
<protein>
    <recommendedName>
        <fullName evidence="15">Protein kinase domain-containing protein</fullName>
    </recommendedName>
</protein>
<evidence type="ECO:0000256" key="10">
    <source>
        <dbReference type="ARBA" id="ARBA00023136"/>
    </source>
</evidence>
<keyword evidence="11" id="KW-0325">Glycoprotein</keyword>
<dbReference type="EMBL" id="JABCRI010000023">
    <property type="protein sequence ID" value="KAF8378554.1"/>
    <property type="molecule type" value="Genomic_DNA"/>
</dbReference>
<dbReference type="PROSITE" id="PS00107">
    <property type="entry name" value="PROTEIN_KINASE_ATP"/>
    <property type="match status" value="1"/>
</dbReference>
<dbReference type="Gene3D" id="2.60.120.430">
    <property type="entry name" value="Galactose-binding lectin"/>
    <property type="match status" value="2"/>
</dbReference>
<evidence type="ECO:0000256" key="4">
    <source>
        <dbReference type="ARBA" id="ARBA00022692"/>
    </source>
</evidence>
<dbReference type="InterPro" id="IPR008271">
    <property type="entry name" value="Ser/Thr_kinase_AS"/>
</dbReference>
<evidence type="ECO:0000313" key="17">
    <source>
        <dbReference type="Proteomes" id="UP000655225"/>
    </source>
</evidence>
<dbReference type="CDD" id="cd14066">
    <property type="entry name" value="STKc_IRAK"/>
    <property type="match status" value="1"/>
</dbReference>
<dbReference type="GO" id="GO:0016020">
    <property type="term" value="C:membrane"/>
    <property type="evidence" value="ECO:0007669"/>
    <property type="project" value="UniProtKB-SubCell"/>
</dbReference>
<dbReference type="Gene3D" id="3.30.200.20">
    <property type="entry name" value="Phosphorylase Kinase, domain 1"/>
    <property type="match status" value="1"/>
</dbReference>
<dbReference type="FunFam" id="1.10.510.10:FF:000252">
    <property type="entry name" value="Receptor-like protein kinase FERONIA"/>
    <property type="match status" value="1"/>
</dbReference>
<keyword evidence="6 12" id="KW-0547">Nucleotide-binding</keyword>
<organism evidence="16 17">
    <name type="scientific">Tetracentron sinense</name>
    <name type="common">Spur-leaf</name>
    <dbReference type="NCBI Taxonomy" id="13715"/>
    <lineage>
        <taxon>Eukaryota</taxon>
        <taxon>Viridiplantae</taxon>
        <taxon>Streptophyta</taxon>
        <taxon>Embryophyta</taxon>
        <taxon>Tracheophyta</taxon>
        <taxon>Spermatophyta</taxon>
        <taxon>Magnoliopsida</taxon>
        <taxon>Trochodendrales</taxon>
        <taxon>Trochodendraceae</taxon>
        <taxon>Tetracentron</taxon>
    </lineage>
</organism>
<dbReference type="GO" id="GO:0010038">
    <property type="term" value="P:response to metal ion"/>
    <property type="evidence" value="ECO:0007669"/>
    <property type="project" value="UniProtKB-ARBA"/>
</dbReference>
<dbReference type="InterPro" id="IPR000719">
    <property type="entry name" value="Prot_kinase_dom"/>
</dbReference>
<evidence type="ECO:0000256" key="6">
    <source>
        <dbReference type="ARBA" id="ARBA00022741"/>
    </source>
</evidence>
<dbReference type="OrthoDB" id="1903759at2759"/>
<evidence type="ECO:0000256" key="12">
    <source>
        <dbReference type="PROSITE-ProRule" id="PRU10141"/>
    </source>
</evidence>
<dbReference type="FunFam" id="3.30.200.20:FF:000645">
    <property type="entry name" value="Receptor-like protein kinase FERONIA"/>
    <property type="match status" value="1"/>
</dbReference>
<evidence type="ECO:0000256" key="11">
    <source>
        <dbReference type="ARBA" id="ARBA00023180"/>
    </source>
</evidence>
<keyword evidence="7" id="KW-0418">Kinase</keyword>
<dbReference type="SUPFAM" id="SSF56112">
    <property type="entry name" value="Protein kinase-like (PK-like)"/>
    <property type="match status" value="1"/>
</dbReference>
<dbReference type="Pfam" id="PF12819">
    <property type="entry name" value="Malectin_like"/>
    <property type="match status" value="1"/>
</dbReference>
<dbReference type="GO" id="GO:0004674">
    <property type="term" value="F:protein serine/threonine kinase activity"/>
    <property type="evidence" value="ECO:0007669"/>
    <property type="project" value="UniProtKB-KW"/>
</dbReference>
<dbReference type="PANTHER" id="PTHR34590:SF5">
    <property type="entry name" value="OS04G0586500 PROTEIN"/>
    <property type="match status" value="1"/>
</dbReference>
<dbReference type="SMART" id="SM00220">
    <property type="entry name" value="S_TKc"/>
    <property type="match status" value="1"/>
</dbReference>
<evidence type="ECO:0000256" key="9">
    <source>
        <dbReference type="ARBA" id="ARBA00022989"/>
    </source>
</evidence>
<comment type="caution">
    <text evidence="16">The sequence shown here is derived from an EMBL/GenBank/DDBJ whole genome shotgun (WGS) entry which is preliminary data.</text>
</comment>
<feature type="transmembrane region" description="Helical" evidence="13">
    <location>
        <begin position="427"/>
        <end position="449"/>
    </location>
</feature>
<feature type="binding site" evidence="12">
    <location>
        <position position="524"/>
    </location>
    <ligand>
        <name>ATP</name>
        <dbReference type="ChEBI" id="CHEBI:30616"/>
    </ligand>
</feature>
<dbReference type="PROSITE" id="PS50011">
    <property type="entry name" value="PROTEIN_KINASE_DOM"/>
    <property type="match status" value="1"/>
</dbReference>
<keyword evidence="4 13" id="KW-0812">Transmembrane</keyword>
<evidence type="ECO:0000256" key="3">
    <source>
        <dbReference type="ARBA" id="ARBA00022679"/>
    </source>
</evidence>
<dbReference type="InterPro" id="IPR017441">
    <property type="entry name" value="Protein_kinase_ATP_BS"/>
</dbReference>
<keyword evidence="3" id="KW-0808">Transferase</keyword>
<reference evidence="16 17" key="1">
    <citation type="submission" date="2020-04" db="EMBL/GenBank/DDBJ databases">
        <title>Plant Genome Project.</title>
        <authorList>
            <person name="Zhang R.-G."/>
        </authorList>
    </citation>
    <scope>NUCLEOTIDE SEQUENCE [LARGE SCALE GENOMIC DNA]</scope>
    <source>
        <strain evidence="16">YNK0</strain>
        <tissue evidence="16">Leaf</tissue>
    </source>
</reference>
<feature type="domain" description="Protein kinase" evidence="15">
    <location>
        <begin position="495"/>
        <end position="772"/>
    </location>
</feature>
<feature type="signal peptide" evidence="14">
    <location>
        <begin position="1"/>
        <end position="20"/>
    </location>
</feature>
<keyword evidence="8 12" id="KW-0067">ATP-binding</keyword>